<dbReference type="OrthoDB" id="9790209at2"/>
<feature type="transmembrane region" description="Helical" evidence="7">
    <location>
        <begin position="402"/>
        <end position="423"/>
    </location>
</feature>
<dbReference type="PANTHER" id="PTHR33362:SF5">
    <property type="entry name" value="C4-DICARBOXYLATE TRAP TRANSPORTER LARGE PERMEASE PROTEIN DCTM"/>
    <property type="match status" value="1"/>
</dbReference>
<dbReference type="RefSeq" id="WP_090270182.1">
    <property type="nucleotide sequence ID" value="NZ_FOEP01000009.1"/>
</dbReference>
<evidence type="ECO:0000256" key="1">
    <source>
        <dbReference type="ARBA" id="ARBA00004429"/>
    </source>
</evidence>
<keyword evidence="10" id="KW-1185">Reference proteome</keyword>
<proteinExistence type="inferred from homology"/>
<sequence length="439" mass="46583">MDPFTSTAIAVAALFFLLAVRMPIALALALLSCIGIAILRSPRAAWSSMASIPYDFAAHWSLSAIPMFLLMGALAHRGGLTSTLFEAAKIWLSRLPGGLAVATNVATAMFASASGSSIATTAAMSRLAAPEMLRAGYSPSLATSVIAASGTIGALIPPSIAFVIYGWYTEQPIGELLIAGIIPGLLTALCYIAIIIGRVLLNPEIAPRVDTRYSWREKFAVLGKIWPVPLLILTVIGSIFTGFATATESAALGSIATLLLCLLRGTLNFSVIRDSLLDALKSSATIFFIALGAALFTKFIAITGLPAEVGTLIVELDPDPLVIILIMIGMYLVLGMFLDPIGIMLITLPILLPVFTALDMNLIWVGVLVVKMIEIGLLTPPVGLNVFVVKSVLGDQIALMDIFKGVTWFLLAEVVIMALLITFPELSVNRRVKRCQIAA</sequence>
<dbReference type="InterPro" id="IPR004681">
    <property type="entry name" value="TRAP_DctM"/>
</dbReference>
<feature type="transmembrane region" description="Helical" evidence="7">
    <location>
        <begin position="284"/>
        <end position="302"/>
    </location>
</feature>
<dbReference type="InterPro" id="IPR010656">
    <property type="entry name" value="DctM"/>
</dbReference>
<dbReference type="Proteomes" id="UP000198634">
    <property type="component" value="Unassembled WGS sequence"/>
</dbReference>
<keyword evidence="3 7" id="KW-0997">Cell inner membrane</keyword>
<dbReference type="STRING" id="657014.SAMN04488092_1092"/>
<evidence type="ECO:0000256" key="3">
    <source>
        <dbReference type="ARBA" id="ARBA00022519"/>
    </source>
</evidence>
<feature type="transmembrane region" description="Helical" evidence="7">
    <location>
        <begin position="6"/>
        <end position="39"/>
    </location>
</feature>
<dbReference type="GO" id="GO:0022857">
    <property type="term" value="F:transmembrane transporter activity"/>
    <property type="evidence" value="ECO:0007669"/>
    <property type="project" value="UniProtKB-UniRule"/>
</dbReference>
<feature type="transmembrane region" description="Helical" evidence="7">
    <location>
        <begin position="60"/>
        <end position="79"/>
    </location>
</feature>
<dbReference type="NCBIfam" id="TIGR00786">
    <property type="entry name" value="dctM"/>
    <property type="match status" value="1"/>
</dbReference>
<dbReference type="AlphaFoldDB" id="A0A1H9H7D9"/>
<dbReference type="PANTHER" id="PTHR33362">
    <property type="entry name" value="SIALIC ACID TRAP TRANSPORTER PERMEASE PROTEIN SIAT-RELATED"/>
    <property type="match status" value="1"/>
</dbReference>
<feature type="transmembrane region" description="Helical" evidence="7">
    <location>
        <begin position="145"/>
        <end position="168"/>
    </location>
</feature>
<evidence type="ECO:0000256" key="7">
    <source>
        <dbReference type="RuleBase" id="RU369079"/>
    </source>
</evidence>
<evidence type="ECO:0000256" key="4">
    <source>
        <dbReference type="ARBA" id="ARBA00022692"/>
    </source>
</evidence>
<dbReference type="EMBL" id="FOEP01000009">
    <property type="protein sequence ID" value="SEQ58226.1"/>
    <property type="molecule type" value="Genomic_DNA"/>
</dbReference>
<dbReference type="Pfam" id="PF06808">
    <property type="entry name" value="DctM"/>
    <property type="match status" value="1"/>
</dbReference>
<keyword evidence="7" id="KW-0813">Transport</keyword>
<name>A0A1H9H7D9_9RHOB</name>
<keyword evidence="5 7" id="KW-1133">Transmembrane helix</keyword>
<evidence type="ECO:0000256" key="6">
    <source>
        <dbReference type="ARBA" id="ARBA00023136"/>
    </source>
</evidence>
<keyword evidence="4 7" id="KW-0812">Transmembrane</keyword>
<evidence type="ECO:0000259" key="8">
    <source>
        <dbReference type="Pfam" id="PF06808"/>
    </source>
</evidence>
<feature type="transmembrane region" description="Helical" evidence="7">
    <location>
        <begin position="362"/>
        <end position="382"/>
    </location>
</feature>
<feature type="transmembrane region" description="Helical" evidence="7">
    <location>
        <begin position="99"/>
        <end position="124"/>
    </location>
</feature>
<evidence type="ECO:0000256" key="2">
    <source>
        <dbReference type="ARBA" id="ARBA00022475"/>
    </source>
</evidence>
<keyword evidence="2" id="KW-1003">Cell membrane</keyword>
<gene>
    <name evidence="9" type="ORF">SAMN04488092_1092</name>
</gene>
<feature type="transmembrane region" description="Helical" evidence="7">
    <location>
        <begin position="322"/>
        <end position="355"/>
    </location>
</feature>
<reference evidence="9 10" key="1">
    <citation type="submission" date="2016-10" db="EMBL/GenBank/DDBJ databases">
        <authorList>
            <person name="de Groot N.N."/>
        </authorList>
    </citation>
    <scope>NUCLEOTIDE SEQUENCE [LARGE SCALE GENOMIC DNA]</scope>
    <source>
        <strain evidence="9 10">DSM 22007</strain>
    </source>
</reference>
<feature type="transmembrane region" description="Helical" evidence="7">
    <location>
        <begin position="250"/>
        <end position="272"/>
    </location>
</feature>
<evidence type="ECO:0000256" key="5">
    <source>
        <dbReference type="ARBA" id="ARBA00022989"/>
    </source>
</evidence>
<feature type="transmembrane region" description="Helical" evidence="7">
    <location>
        <begin position="221"/>
        <end position="244"/>
    </location>
</feature>
<comment type="function">
    <text evidence="7">Part of the tripartite ATP-independent periplasmic (TRAP) transport system.</text>
</comment>
<accession>A0A1H9H7D9</accession>
<comment type="subcellular location">
    <subcellularLocation>
        <location evidence="1 7">Cell inner membrane</location>
        <topology evidence="1 7">Multi-pass membrane protein</topology>
    </subcellularLocation>
</comment>
<evidence type="ECO:0000313" key="9">
    <source>
        <dbReference type="EMBL" id="SEQ58226.1"/>
    </source>
</evidence>
<comment type="subunit">
    <text evidence="7">The complex comprises the extracytoplasmic solute receptor protein and the two transmembrane proteins.</text>
</comment>
<evidence type="ECO:0000313" key="10">
    <source>
        <dbReference type="Proteomes" id="UP000198634"/>
    </source>
</evidence>
<organism evidence="9 10">
    <name type="scientific">Thalassovita taeanensis</name>
    <dbReference type="NCBI Taxonomy" id="657014"/>
    <lineage>
        <taxon>Bacteria</taxon>
        <taxon>Pseudomonadati</taxon>
        <taxon>Pseudomonadota</taxon>
        <taxon>Alphaproteobacteria</taxon>
        <taxon>Rhodobacterales</taxon>
        <taxon>Roseobacteraceae</taxon>
        <taxon>Thalassovita</taxon>
    </lineage>
</organism>
<protein>
    <recommendedName>
        <fullName evidence="7">TRAP transporter large permease protein</fullName>
    </recommendedName>
</protein>
<feature type="transmembrane region" description="Helical" evidence="7">
    <location>
        <begin position="180"/>
        <end position="201"/>
    </location>
</feature>
<keyword evidence="6 7" id="KW-0472">Membrane</keyword>
<feature type="domain" description="TRAP C4-dicarboxylate transport system permease DctM subunit" evidence="8">
    <location>
        <begin position="12"/>
        <end position="426"/>
    </location>
</feature>
<dbReference type="PIRSF" id="PIRSF006066">
    <property type="entry name" value="HI0050"/>
    <property type="match status" value="1"/>
</dbReference>
<comment type="similarity">
    <text evidence="7">Belongs to the TRAP transporter large permease family.</text>
</comment>
<dbReference type="GO" id="GO:0005886">
    <property type="term" value="C:plasma membrane"/>
    <property type="evidence" value="ECO:0007669"/>
    <property type="project" value="UniProtKB-SubCell"/>
</dbReference>